<dbReference type="Pfam" id="PF05331">
    <property type="entry name" value="DUF742"/>
    <property type="match status" value="1"/>
</dbReference>
<dbReference type="PANTHER" id="PTHR36221:SF1">
    <property type="entry name" value="DUF742 DOMAIN-CONTAINING PROTEIN"/>
    <property type="match status" value="1"/>
</dbReference>
<keyword evidence="4" id="KW-1185">Reference proteome</keyword>
<dbReference type="OMA" id="MTAREDW"/>
<sequence>MAKSDTDAAWVDDDAGPVVRPYAVTRGRAAAKNRYNVISLVRATAEAASPHEIGIAPEHVSIVSLCQRPLAVAEVAAHLSLPLGTVRVLLDDLLAWRLVRVTEPTSTTLPHDDVFEALLDGLRAL</sequence>
<evidence type="ECO:0000313" key="1">
    <source>
        <dbReference type="EMBL" id="GIM81073.1"/>
    </source>
</evidence>
<reference evidence="1 4" key="2">
    <citation type="submission" date="2021-03" db="EMBL/GenBank/DDBJ databases">
        <title>Whole genome shotgun sequence of Salinispora arenicola NBRC 105043.</title>
        <authorList>
            <person name="Komaki H."/>
            <person name="Tamura T."/>
        </authorList>
    </citation>
    <scope>NUCLEOTIDE SEQUENCE [LARGE SCALE GENOMIC DNA]</scope>
    <source>
        <strain evidence="1 4">NBRC 105043</strain>
    </source>
</reference>
<name>A0A542XVQ2_SALAC</name>
<dbReference type="RefSeq" id="WP_012181502.1">
    <property type="nucleotide sequence ID" value="NZ_BOQM01000001.1"/>
</dbReference>
<reference evidence="2 3" key="1">
    <citation type="submission" date="2019-06" db="EMBL/GenBank/DDBJ databases">
        <title>Sequencing the genomes of 1000 actinobacteria strains.</title>
        <authorList>
            <person name="Klenk H.-P."/>
        </authorList>
    </citation>
    <scope>NUCLEOTIDE SEQUENCE [LARGE SCALE GENOMIC DNA]</scope>
    <source>
        <strain evidence="2 3">DSM 44819</strain>
    </source>
</reference>
<accession>A0A542XVQ2</accession>
<evidence type="ECO:0000313" key="4">
    <source>
        <dbReference type="Proteomes" id="UP000677457"/>
    </source>
</evidence>
<comment type="caution">
    <text evidence="2">The sequence shown here is derived from an EMBL/GenBank/DDBJ whole genome shotgun (WGS) entry which is preliminary data.</text>
</comment>
<evidence type="ECO:0000313" key="3">
    <source>
        <dbReference type="Proteomes" id="UP000315983"/>
    </source>
</evidence>
<dbReference type="EMBL" id="BOQM01000001">
    <property type="protein sequence ID" value="GIM81073.1"/>
    <property type="molecule type" value="Genomic_DNA"/>
</dbReference>
<protein>
    <submittedName>
        <fullName evidence="2">Uncharacterized protein DUF742</fullName>
    </submittedName>
</protein>
<dbReference type="InterPro" id="IPR007995">
    <property type="entry name" value="DUF742"/>
</dbReference>
<evidence type="ECO:0000313" key="2">
    <source>
        <dbReference type="EMBL" id="TQL39783.1"/>
    </source>
</evidence>
<dbReference type="GeneID" id="93774165"/>
<gene>
    <name evidence="2" type="ORF">FB564_5056</name>
    <name evidence="1" type="ORF">Sar04_00360</name>
</gene>
<dbReference type="AlphaFoldDB" id="A0A542XVQ2"/>
<dbReference type="Proteomes" id="UP000677457">
    <property type="component" value="Unassembled WGS sequence"/>
</dbReference>
<dbReference type="PANTHER" id="PTHR36221">
    <property type="entry name" value="DUF742 DOMAIN-CONTAINING PROTEIN"/>
    <property type="match status" value="1"/>
</dbReference>
<proteinExistence type="predicted"/>
<dbReference type="Proteomes" id="UP000315983">
    <property type="component" value="Unassembled WGS sequence"/>
</dbReference>
<organism evidence="2 3">
    <name type="scientific">Salinispora arenicola</name>
    <dbReference type="NCBI Taxonomy" id="168697"/>
    <lineage>
        <taxon>Bacteria</taxon>
        <taxon>Bacillati</taxon>
        <taxon>Actinomycetota</taxon>
        <taxon>Actinomycetes</taxon>
        <taxon>Micromonosporales</taxon>
        <taxon>Micromonosporaceae</taxon>
        <taxon>Salinispora</taxon>
    </lineage>
</organism>
<dbReference type="EMBL" id="VFOL01000001">
    <property type="protein sequence ID" value="TQL39783.1"/>
    <property type="molecule type" value="Genomic_DNA"/>
</dbReference>